<dbReference type="Pfam" id="PF01527">
    <property type="entry name" value="HTH_Tnp_1"/>
    <property type="match status" value="1"/>
</dbReference>
<dbReference type="Proteomes" id="UP001646157">
    <property type="component" value="Unassembled WGS sequence"/>
</dbReference>
<protein>
    <submittedName>
        <fullName evidence="1">Transposase-like protein</fullName>
    </submittedName>
</protein>
<dbReference type="RefSeq" id="WP_205173183.1">
    <property type="nucleotide sequence ID" value="NZ_JAFBDZ010000002.1"/>
</dbReference>
<dbReference type="EMBL" id="JAFBDZ010000002">
    <property type="protein sequence ID" value="MBM7586114.1"/>
    <property type="molecule type" value="Genomic_DNA"/>
</dbReference>
<name>A0ABS2NED0_9BACI</name>
<accession>A0ABS2NED0</accession>
<sequence length="107" mass="12407">MKRKRHNKEFKIQVSLEAIDEGNAASVARRYDLSSTMVNRWVNEYKLGKYGMDEGTTISYKNLSLENEKLKQLLGEKDLEMAILLDLIKNESPHLLKKFNKQVGSNY</sequence>
<comment type="caution">
    <text evidence="1">The sequence shown here is derived from an EMBL/GenBank/DDBJ whole genome shotgun (WGS) entry which is preliminary data.</text>
</comment>
<reference evidence="1 2" key="1">
    <citation type="submission" date="2021-01" db="EMBL/GenBank/DDBJ databases">
        <title>Genomic Encyclopedia of Type Strains, Phase IV (KMG-IV): sequencing the most valuable type-strain genomes for metagenomic binning, comparative biology and taxonomic classification.</title>
        <authorList>
            <person name="Goeker M."/>
        </authorList>
    </citation>
    <scope>NUCLEOTIDE SEQUENCE [LARGE SCALE GENOMIC DNA]</scope>
    <source>
        <strain evidence="1 2">DSM 24834</strain>
    </source>
</reference>
<evidence type="ECO:0000313" key="2">
    <source>
        <dbReference type="Proteomes" id="UP001646157"/>
    </source>
</evidence>
<dbReference type="InterPro" id="IPR009057">
    <property type="entry name" value="Homeodomain-like_sf"/>
</dbReference>
<keyword evidence="2" id="KW-1185">Reference proteome</keyword>
<evidence type="ECO:0000313" key="1">
    <source>
        <dbReference type="EMBL" id="MBM7586114.1"/>
    </source>
</evidence>
<dbReference type="InterPro" id="IPR002514">
    <property type="entry name" value="Transposase_8"/>
</dbReference>
<dbReference type="SUPFAM" id="SSF46689">
    <property type="entry name" value="Homeodomain-like"/>
    <property type="match status" value="1"/>
</dbReference>
<organism evidence="1 2">
    <name type="scientific">Rossellomorea pakistanensis</name>
    <dbReference type="NCBI Taxonomy" id="992288"/>
    <lineage>
        <taxon>Bacteria</taxon>
        <taxon>Bacillati</taxon>
        <taxon>Bacillota</taxon>
        <taxon>Bacilli</taxon>
        <taxon>Bacillales</taxon>
        <taxon>Bacillaceae</taxon>
        <taxon>Rossellomorea</taxon>
    </lineage>
</organism>
<gene>
    <name evidence="1" type="ORF">JOC86_002656</name>
</gene>
<proteinExistence type="predicted"/>